<feature type="signal peptide" evidence="1">
    <location>
        <begin position="1"/>
        <end position="26"/>
    </location>
</feature>
<organism evidence="2 3">
    <name type="scientific">Thlaspi arvense</name>
    <name type="common">Field penny-cress</name>
    <dbReference type="NCBI Taxonomy" id="13288"/>
    <lineage>
        <taxon>Eukaryota</taxon>
        <taxon>Viridiplantae</taxon>
        <taxon>Streptophyta</taxon>
        <taxon>Embryophyta</taxon>
        <taxon>Tracheophyta</taxon>
        <taxon>Spermatophyta</taxon>
        <taxon>Magnoliopsida</taxon>
        <taxon>eudicotyledons</taxon>
        <taxon>Gunneridae</taxon>
        <taxon>Pentapetalae</taxon>
        <taxon>rosids</taxon>
        <taxon>malvids</taxon>
        <taxon>Brassicales</taxon>
        <taxon>Brassicaceae</taxon>
        <taxon>Thlaspideae</taxon>
        <taxon>Thlaspi</taxon>
    </lineage>
</organism>
<protein>
    <submittedName>
        <fullName evidence="2">Uncharacterized protein</fullName>
    </submittedName>
</protein>
<evidence type="ECO:0000313" key="3">
    <source>
        <dbReference type="Proteomes" id="UP000836841"/>
    </source>
</evidence>
<proteinExistence type="predicted"/>
<dbReference type="EMBL" id="OU466859">
    <property type="protein sequence ID" value="CAH2052905.1"/>
    <property type="molecule type" value="Genomic_DNA"/>
</dbReference>
<evidence type="ECO:0000256" key="1">
    <source>
        <dbReference type="SAM" id="SignalP"/>
    </source>
</evidence>
<name>A0AAU9S2H8_THLAR</name>
<dbReference type="Proteomes" id="UP000836841">
    <property type="component" value="Chromosome 3"/>
</dbReference>
<reference evidence="2 3" key="1">
    <citation type="submission" date="2022-03" db="EMBL/GenBank/DDBJ databases">
        <authorList>
            <person name="Nunn A."/>
            <person name="Chopra R."/>
            <person name="Nunn A."/>
            <person name="Contreras Garrido A."/>
        </authorList>
    </citation>
    <scope>NUCLEOTIDE SEQUENCE [LARGE SCALE GENOMIC DNA]</scope>
</reference>
<evidence type="ECO:0000313" key="2">
    <source>
        <dbReference type="EMBL" id="CAH2052905.1"/>
    </source>
</evidence>
<accession>A0AAU9S2H8</accession>
<keyword evidence="1" id="KW-0732">Signal</keyword>
<gene>
    <name evidence="2" type="ORF">TAV2_LOCUS11770</name>
</gene>
<sequence>MSMAISHVQALLCLLASLFFLPTLYAYKFKYCNNNTGYDFGKVIGLATTPKDDDTTTTIYVFLNANKSLDKGSVIVNLIIGEGEQAWDAEMYELNEVVNALPIEPGIITNLSMTKVPLQSDLVRYDKVTVTLFDGDFKEILCITFNPNDYTASAAAVYA</sequence>
<dbReference type="AlphaFoldDB" id="A0AAU9S2H8"/>
<keyword evidence="3" id="KW-1185">Reference proteome</keyword>
<feature type="chain" id="PRO_5043829768" evidence="1">
    <location>
        <begin position="27"/>
        <end position="159"/>
    </location>
</feature>